<dbReference type="InterPro" id="IPR036691">
    <property type="entry name" value="Endo/exonu/phosph_ase_sf"/>
</dbReference>
<proteinExistence type="inferred from homology"/>
<evidence type="ECO:0000256" key="2">
    <source>
        <dbReference type="ARBA" id="ARBA00022801"/>
    </source>
</evidence>
<feature type="domain" description="Inositol polyphosphate-related phosphatase" evidence="4">
    <location>
        <begin position="64"/>
        <end position="475"/>
    </location>
</feature>
<dbReference type="PANTHER" id="PTHR45666">
    <property type="entry name" value="TYPE IV INOSITOL POLYPHOSPHATE 5-PHOSPHATASE 9"/>
    <property type="match status" value="1"/>
</dbReference>
<organism evidence="5 7">
    <name type="scientific">Cucumis melo</name>
    <name type="common">Muskmelon</name>
    <dbReference type="NCBI Taxonomy" id="3656"/>
    <lineage>
        <taxon>Eukaryota</taxon>
        <taxon>Viridiplantae</taxon>
        <taxon>Streptophyta</taxon>
        <taxon>Embryophyta</taxon>
        <taxon>Tracheophyta</taxon>
        <taxon>Spermatophyta</taxon>
        <taxon>Magnoliopsida</taxon>
        <taxon>eudicotyledons</taxon>
        <taxon>Gunneridae</taxon>
        <taxon>Pentapetalae</taxon>
        <taxon>rosids</taxon>
        <taxon>fabids</taxon>
        <taxon>Cucurbitales</taxon>
        <taxon>Cucurbitaceae</taxon>
        <taxon>Benincaseae</taxon>
        <taxon>Cucumis</taxon>
    </lineage>
</organism>
<gene>
    <name evidence="6 7 8" type="primary">LOC103496543</name>
</gene>
<dbReference type="SMR" id="A0A1S3C4F4"/>
<dbReference type="SUPFAM" id="SSF56219">
    <property type="entry name" value="DNase I-like"/>
    <property type="match status" value="1"/>
</dbReference>
<evidence type="ECO:0000256" key="1">
    <source>
        <dbReference type="ARBA" id="ARBA00010768"/>
    </source>
</evidence>
<evidence type="ECO:0000259" key="4">
    <source>
        <dbReference type="SMART" id="SM00128"/>
    </source>
</evidence>
<dbReference type="GO" id="GO:0004439">
    <property type="term" value="F:phosphatidylinositol-4,5-bisphosphate 5-phosphatase activity"/>
    <property type="evidence" value="ECO:0007669"/>
    <property type="project" value="TreeGrafter"/>
</dbReference>
<keyword evidence="2" id="KW-0378">Hydrolase</keyword>
<evidence type="ECO:0000313" key="8">
    <source>
        <dbReference type="RefSeq" id="XP_050938919.1"/>
    </source>
</evidence>
<dbReference type="PANTHER" id="PTHR45666:SF20">
    <property type="entry name" value="TYPE I INOSITOL POLYPHOSPHATE 5-PHOSPHATASE 10"/>
    <property type="match status" value="1"/>
</dbReference>
<dbReference type="Gene3D" id="3.60.10.10">
    <property type="entry name" value="Endonuclease/exonuclease/phosphatase"/>
    <property type="match status" value="1"/>
</dbReference>
<protein>
    <submittedName>
        <fullName evidence="6 7">Type I inositol polyphosphate 5-phosphatase 10 isoform X1</fullName>
    </submittedName>
</protein>
<dbReference type="GO" id="GO:0034485">
    <property type="term" value="F:phosphatidylinositol-3,4,5-trisphosphate 5-phosphatase activity"/>
    <property type="evidence" value="ECO:0007669"/>
    <property type="project" value="TreeGrafter"/>
</dbReference>
<evidence type="ECO:0000313" key="6">
    <source>
        <dbReference type="RefSeq" id="XP_008456649.1"/>
    </source>
</evidence>
<reference evidence="6 7" key="1">
    <citation type="submission" date="2025-04" db="UniProtKB">
        <authorList>
            <consortium name="RefSeq"/>
        </authorList>
    </citation>
    <scope>IDENTIFICATION</scope>
    <source>
        <tissue evidence="8">Stem</tissue>
    </source>
</reference>
<comment type="similarity">
    <text evidence="1">Belongs to the inositol polyphosphate 5-phosphatase family.</text>
</comment>
<dbReference type="GO" id="GO:0004445">
    <property type="term" value="F:inositol-polyphosphate 5-phosphatase activity"/>
    <property type="evidence" value="ECO:0007669"/>
    <property type="project" value="InterPro"/>
</dbReference>
<name>A0A1S3C4F4_CUCME</name>
<dbReference type="GO" id="GO:0046856">
    <property type="term" value="P:phosphatidylinositol dephosphorylation"/>
    <property type="evidence" value="ECO:0007669"/>
    <property type="project" value="InterPro"/>
</dbReference>
<dbReference type="KEGG" id="cmo:103496543"/>
<dbReference type="InterPro" id="IPR045849">
    <property type="entry name" value="IP5P_plant"/>
</dbReference>
<dbReference type="InterPro" id="IPR000300">
    <property type="entry name" value="IPPc"/>
</dbReference>
<dbReference type="Proteomes" id="UP001652600">
    <property type="component" value="Chromosome 3"/>
</dbReference>
<dbReference type="GeneID" id="103496543"/>
<evidence type="ECO:0000313" key="7">
    <source>
        <dbReference type="RefSeq" id="XP_008456650.1"/>
    </source>
</evidence>
<feature type="compositionally biased region" description="Acidic residues" evidence="3">
    <location>
        <begin position="211"/>
        <end position="221"/>
    </location>
</feature>
<sequence>MTLRKQDSRKKSFIRKMFAMGERNGKKEFKGSFVESTDPNSDLQLDSTFLGSTDSLMAPGQEVQSFRVFVATWNVGGKSPPTNLNLNDFLKNDNCADIYIFGFQEIVPLNAGNVLVIEDNEPAARWLSLINQSLNNPTNGCSRGPKSNTSLGGSKFFPKPSLKSISKTFRTVSRRKLKSCNCTPLELERKRSKDFWFRCQPSNVSQSGISSEEDDDEEDPSIFDISDISIPESSNETKYGLIASKQMVGIFVTIWMRQELVPHVSHLRISSTGRGIMGCLGNKGCISVSMLFHQTSFCFICSHLASGEKEGDELRRNLDVIEILKNTQFPKICRPPYSRMPEKILGHERIIWLGDLNYRIALSYSETRRLMEENRWDALLNKDQLKIERDAGRVFSGWKEGKIYFAPTYKYYYNSDTYAGDLKKSKKKRRTPAWCDRILWHGDGIRQLFYIRGESRFSDHRPVCSTFLVDVMVVEGGLKKKMPISDMKVGAEELLPTNSRYYP</sequence>
<dbReference type="RefSeq" id="XP_008456650.1">
    <property type="nucleotide sequence ID" value="XM_008458428.2"/>
</dbReference>
<evidence type="ECO:0000313" key="5">
    <source>
        <dbReference type="Proteomes" id="UP001652600"/>
    </source>
</evidence>
<feature type="region of interest" description="Disordered" evidence="3">
    <location>
        <begin position="203"/>
        <end position="223"/>
    </location>
</feature>
<dbReference type="SMART" id="SM00128">
    <property type="entry name" value="IPPc"/>
    <property type="match status" value="1"/>
</dbReference>
<accession>A0A1S3C4F4</accession>
<dbReference type="Pfam" id="PF22669">
    <property type="entry name" value="Exo_endo_phos2"/>
    <property type="match status" value="2"/>
</dbReference>
<dbReference type="RefSeq" id="XP_050938919.1">
    <property type="nucleotide sequence ID" value="XM_051082962.1"/>
</dbReference>
<evidence type="ECO:0000256" key="3">
    <source>
        <dbReference type="SAM" id="MobiDB-lite"/>
    </source>
</evidence>
<keyword evidence="5" id="KW-1185">Reference proteome</keyword>
<dbReference type="RefSeq" id="XP_008456649.1">
    <property type="nucleotide sequence ID" value="XM_008458427.2"/>
</dbReference>
<dbReference type="AlphaFoldDB" id="A0A1S3C4F4"/>
<dbReference type="eggNOG" id="KOG0565">
    <property type="taxonomic scope" value="Eukaryota"/>
</dbReference>